<gene>
    <name evidence="2" type="ORF">K443DRAFT_151523</name>
</gene>
<dbReference type="STRING" id="1095629.A0A0C9YIB6"/>
<reference evidence="3" key="2">
    <citation type="submission" date="2015-01" db="EMBL/GenBank/DDBJ databases">
        <title>Evolutionary Origins and Diversification of the Mycorrhizal Mutualists.</title>
        <authorList>
            <consortium name="DOE Joint Genome Institute"/>
            <consortium name="Mycorrhizal Genomics Consortium"/>
            <person name="Kohler A."/>
            <person name="Kuo A."/>
            <person name="Nagy L.G."/>
            <person name="Floudas D."/>
            <person name="Copeland A."/>
            <person name="Barry K.W."/>
            <person name="Cichocki N."/>
            <person name="Veneault-Fourrey C."/>
            <person name="LaButti K."/>
            <person name="Lindquist E.A."/>
            <person name="Lipzen A."/>
            <person name="Lundell T."/>
            <person name="Morin E."/>
            <person name="Murat C."/>
            <person name="Riley R."/>
            <person name="Ohm R."/>
            <person name="Sun H."/>
            <person name="Tunlid A."/>
            <person name="Henrissat B."/>
            <person name="Grigoriev I.V."/>
            <person name="Hibbett D.S."/>
            <person name="Martin F."/>
        </authorList>
    </citation>
    <scope>NUCLEOTIDE SEQUENCE [LARGE SCALE GENOMIC DNA]</scope>
    <source>
        <strain evidence="3">LaAM-08-1</strain>
    </source>
</reference>
<dbReference type="HOGENOM" id="CLU_1343457_0_0_1"/>
<dbReference type="PANTHER" id="PTHR14218:SF15">
    <property type="entry name" value="TRIPEPTIDYL-PEPTIDASE 1"/>
    <property type="match status" value="1"/>
</dbReference>
<keyword evidence="3" id="KW-1185">Reference proteome</keyword>
<reference evidence="2 3" key="1">
    <citation type="submission" date="2014-04" db="EMBL/GenBank/DDBJ databases">
        <authorList>
            <consortium name="DOE Joint Genome Institute"/>
            <person name="Kuo A."/>
            <person name="Kohler A."/>
            <person name="Nagy L.G."/>
            <person name="Floudas D."/>
            <person name="Copeland A."/>
            <person name="Barry K.W."/>
            <person name="Cichocki N."/>
            <person name="Veneault-Fourrey C."/>
            <person name="LaButti K."/>
            <person name="Lindquist E.A."/>
            <person name="Lipzen A."/>
            <person name="Lundell T."/>
            <person name="Morin E."/>
            <person name="Murat C."/>
            <person name="Sun H."/>
            <person name="Tunlid A."/>
            <person name="Henrissat B."/>
            <person name="Grigoriev I.V."/>
            <person name="Hibbett D.S."/>
            <person name="Martin F."/>
            <person name="Nordberg H.P."/>
            <person name="Cantor M.N."/>
            <person name="Hua S.X."/>
        </authorList>
    </citation>
    <scope>NUCLEOTIDE SEQUENCE [LARGE SCALE GENOMIC DNA]</scope>
    <source>
        <strain evidence="2 3">LaAM-08-1</strain>
    </source>
</reference>
<dbReference type="InterPro" id="IPR050819">
    <property type="entry name" value="Tripeptidyl-peptidase_I"/>
</dbReference>
<feature type="domain" description="Peptidase S53 activation" evidence="1">
    <location>
        <begin position="1"/>
        <end position="119"/>
    </location>
</feature>
<dbReference type="GO" id="GO:0008240">
    <property type="term" value="F:tripeptidyl-peptidase activity"/>
    <property type="evidence" value="ECO:0007669"/>
    <property type="project" value="TreeGrafter"/>
</dbReference>
<proteinExistence type="predicted"/>
<dbReference type="Proteomes" id="UP000054477">
    <property type="component" value="Unassembled WGS sequence"/>
</dbReference>
<dbReference type="OrthoDB" id="409122at2759"/>
<dbReference type="GO" id="GO:0006508">
    <property type="term" value="P:proteolysis"/>
    <property type="evidence" value="ECO:0007669"/>
    <property type="project" value="TreeGrafter"/>
</dbReference>
<dbReference type="EMBL" id="KN838545">
    <property type="protein sequence ID" value="KIK07818.1"/>
    <property type="molecule type" value="Genomic_DNA"/>
</dbReference>
<evidence type="ECO:0000259" key="1">
    <source>
        <dbReference type="SMART" id="SM00944"/>
    </source>
</evidence>
<dbReference type="AlphaFoldDB" id="A0A0C9YIB6"/>
<dbReference type="Pfam" id="PF09286">
    <property type="entry name" value="Pro-kuma_activ"/>
    <property type="match status" value="1"/>
</dbReference>
<sequence>MDDLIANLMEISDPAHDRYPQHLSRTEVASFLAHHPSCAGTSSPGSHSIKSIARTLNASVGNEWATLRISVAEVERMLGAKYSIYHNSASRQRIVQTLTYSLPRKLHQHIDVVAPTTYFGTFHSNPFLLPQALATDPAGVPRGSCQTAITPACLRALHNTDYVPVSASKNKTRVTRYLDDFVSTSDLQVCVALSRNGVSSSCDS</sequence>
<dbReference type="InterPro" id="IPR015366">
    <property type="entry name" value="S53_propep"/>
</dbReference>
<accession>A0A0C9YIB6</accession>
<name>A0A0C9YIB6_9AGAR</name>
<evidence type="ECO:0000313" key="2">
    <source>
        <dbReference type="EMBL" id="KIK07818.1"/>
    </source>
</evidence>
<organism evidence="2 3">
    <name type="scientific">Laccaria amethystina LaAM-08-1</name>
    <dbReference type="NCBI Taxonomy" id="1095629"/>
    <lineage>
        <taxon>Eukaryota</taxon>
        <taxon>Fungi</taxon>
        <taxon>Dikarya</taxon>
        <taxon>Basidiomycota</taxon>
        <taxon>Agaricomycotina</taxon>
        <taxon>Agaricomycetes</taxon>
        <taxon>Agaricomycetidae</taxon>
        <taxon>Agaricales</taxon>
        <taxon>Agaricineae</taxon>
        <taxon>Hydnangiaceae</taxon>
        <taxon>Laccaria</taxon>
    </lineage>
</organism>
<dbReference type="SUPFAM" id="SSF54897">
    <property type="entry name" value="Protease propeptides/inhibitors"/>
    <property type="match status" value="1"/>
</dbReference>
<protein>
    <recommendedName>
        <fullName evidence="1">Peptidase S53 activation domain-containing protein</fullName>
    </recommendedName>
</protein>
<dbReference type="GO" id="GO:0004175">
    <property type="term" value="F:endopeptidase activity"/>
    <property type="evidence" value="ECO:0007669"/>
    <property type="project" value="TreeGrafter"/>
</dbReference>
<dbReference type="PANTHER" id="PTHR14218">
    <property type="entry name" value="PROTEASE S8 TRIPEPTIDYL PEPTIDASE I CLN2"/>
    <property type="match status" value="1"/>
</dbReference>
<dbReference type="SMART" id="SM00944">
    <property type="entry name" value="Pro-kuma_activ"/>
    <property type="match status" value="1"/>
</dbReference>
<evidence type="ECO:0000313" key="3">
    <source>
        <dbReference type="Proteomes" id="UP000054477"/>
    </source>
</evidence>